<feature type="signal peptide" evidence="2">
    <location>
        <begin position="1"/>
        <end position="19"/>
    </location>
</feature>
<evidence type="ECO:0000313" key="3">
    <source>
        <dbReference type="EMBL" id="KAJ7081853.1"/>
    </source>
</evidence>
<dbReference type="GO" id="GO:0050660">
    <property type="term" value="F:flavin adenine dinucleotide binding"/>
    <property type="evidence" value="ECO:0007669"/>
    <property type="project" value="InterPro"/>
</dbReference>
<dbReference type="InterPro" id="IPR036188">
    <property type="entry name" value="FAD/NAD-bd_sf"/>
</dbReference>
<evidence type="ECO:0008006" key="5">
    <source>
        <dbReference type="Google" id="ProtNLM"/>
    </source>
</evidence>
<keyword evidence="2" id="KW-0732">Signal</keyword>
<evidence type="ECO:0000313" key="4">
    <source>
        <dbReference type="Proteomes" id="UP001222325"/>
    </source>
</evidence>
<dbReference type="AlphaFoldDB" id="A0AAD6XNB0"/>
<proteinExistence type="inferred from homology"/>
<dbReference type="Proteomes" id="UP001222325">
    <property type="component" value="Unassembled WGS sequence"/>
</dbReference>
<gene>
    <name evidence="3" type="ORF">B0H15DRAFT_786071</name>
</gene>
<dbReference type="Gene3D" id="3.30.560.10">
    <property type="entry name" value="Glucose Oxidase, domain 3"/>
    <property type="match status" value="1"/>
</dbReference>
<dbReference type="InterPro" id="IPR012132">
    <property type="entry name" value="GMC_OxRdtase"/>
</dbReference>
<accession>A0AAD6XNB0</accession>
<feature type="chain" id="PRO_5041964690" description="Glucose-methanol-choline oxidoreductase N-terminal domain-containing protein" evidence="2">
    <location>
        <begin position="20"/>
        <end position="198"/>
    </location>
</feature>
<comment type="similarity">
    <text evidence="1">Belongs to the GMC oxidoreductase family.</text>
</comment>
<dbReference type="GO" id="GO:0016491">
    <property type="term" value="F:oxidoreductase activity"/>
    <property type="evidence" value="ECO:0007669"/>
    <property type="project" value="TreeGrafter"/>
</dbReference>
<comment type="caution">
    <text evidence="3">The sequence shown here is derived from an EMBL/GenBank/DDBJ whole genome shotgun (WGS) entry which is preliminary data.</text>
</comment>
<evidence type="ECO:0000256" key="2">
    <source>
        <dbReference type="SAM" id="SignalP"/>
    </source>
</evidence>
<dbReference type="Gene3D" id="3.50.50.60">
    <property type="entry name" value="FAD/NAD(P)-binding domain"/>
    <property type="match status" value="1"/>
</dbReference>
<sequence length="198" mass="21783">MRGVLTFVSLCILVLQAACLPACPDTSRAEFDFVVVGAGVGGGPIAARLAESGFSVLVVDAGHEVVSVNTTILFFFVRAVGDPQLELNYTLNEYSEGAKFPRDDSWYPRARGVGGSTIHNAMVNNIGVTNRDFDNLADMFNDPSWSSKNMRNYFKRIEHNLYLDESNPDHGFHGWLKTSLNPTSVLANPQFAGMFRPF</sequence>
<reference evidence="3" key="1">
    <citation type="submission" date="2023-03" db="EMBL/GenBank/DDBJ databases">
        <title>Massive genome expansion in bonnet fungi (Mycena s.s.) driven by repeated elements and novel gene families across ecological guilds.</title>
        <authorList>
            <consortium name="Lawrence Berkeley National Laboratory"/>
            <person name="Harder C.B."/>
            <person name="Miyauchi S."/>
            <person name="Viragh M."/>
            <person name="Kuo A."/>
            <person name="Thoen E."/>
            <person name="Andreopoulos B."/>
            <person name="Lu D."/>
            <person name="Skrede I."/>
            <person name="Drula E."/>
            <person name="Henrissat B."/>
            <person name="Morin E."/>
            <person name="Kohler A."/>
            <person name="Barry K."/>
            <person name="LaButti K."/>
            <person name="Morin E."/>
            <person name="Salamov A."/>
            <person name="Lipzen A."/>
            <person name="Mereny Z."/>
            <person name="Hegedus B."/>
            <person name="Baldrian P."/>
            <person name="Stursova M."/>
            <person name="Weitz H."/>
            <person name="Taylor A."/>
            <person name="Grigoriev I.V."/>
            <person name="Nagy L.G."/>
            <person name="Martin F."/>
            <person name="Kauserud H."/>
        </authorList>
    </citation>
    <scope>NUCLEOTIDE SEQUENCE</scope>
    <source>
        <strain evidence="3">CBHHK173m</strain>
    </source>
</reference>
<keyword evidence="4" id="KW-1185">Reference proteome</keyword>
<dbReference type="PANTHER" id="PTHR11552">
    <property type="entry name" value="GLUCOSE-METHANOL-CHOLINE GMC OXIDOREDUCTASE"/>
    <property type="match status" value="1"/>
</dbReference>
<dbReference type="EMBL" id="JARJCN010000048">
    <property type="protein sequence ID" value="KAJ7081853.1"/>
    <property type="molecule type" value="Genomic_DNA"/>
</dbReference>
<organism evidence="3 4">
    <name type="scientific">Mycena belliarum</name>
    <dbReference type="NCBI Taxonomy" id="1033014"/>
    <lineage>
        <taxon>Eukaryota</taxon>
        <taxon>Fungi</taxon>
        <taxon>Dikarya</taxon>
        <taxon>Basidiomycota</taxon>
        <taxon>Agaricomycotina</taxon>
        <taxon>Agaricomycetes</taxon>
        <taxon>Agaricomycetidae</taxon>
        <taxon>Agaricales</taxon>
        <taxon>Marasmiineae</taxon>
        <taxon>Mycenaceae</taxon>
        <taxon>Mycena</taxon>
    </lineage>
</organism>
<protein>
    <recommendedName>
        <fullName evidence="5">Glucose-methanol-choline oxidoreductase N-terminal domain-containing protein</fullName>
    </recommendedName>
</protein>
<dbReference type="PANTHER" id="PTHR11552:SF147">
    <property type="entry name" value="CHOLINE DEHYDROGENASE, MITOCHONDRIAL"/>
    <property type="match status" value="1"/>
</dbReference>
<name>A0AAD6XNB0_9AGAR</name>
<dbReference type="SUPFAM" id="SSF51905">
    <property type="entry name" value="FAD/NAD(P)-binding domain"/>
    <property type="match status" value="1"/>
</dbReference>
<evidence type="ECO:0000256" key="1">
    <source>
        <dbReference type="ARBA" id="ARBA00010790"/>
    </source>
</evidence>